<gene>
    <name evidence="2" type="ORF">CKO31_11135</name>
</gene>
<dbReference type="Gene3D" id="3.40.190.120">
    <property type="entry name" value="Osmoprotection protein (prox), domain 2"/>
    <property type="match status" value="1"/>
</dbReference>
<accession>A0ABS1CH95</accession>
<evidence type="ECO:0000313" key="2">
    <source>
        <dbReference type="EMBL" id="MBK1631282.1"/>
    </source>
</evidence>
<dbReference type="Proteomes" id="UP000748752">
    <property type="component" value="Unassembled WGS sequence"/>
</dbReference>
<organism evidence="2 3">
    <name type="scientific">Thiohalocapsa halophila</name>
    <dbReference type="NCBI Taxonomy" id="69359"/>
    <lineage>
        <taxon>Bacteria</taxon>
        <taxon>Pseudomonadati</taxon>
        <taxon>Pseudomonadota</taxon>
        <taxon>Gammaproteobacteria</taxon>
        <taxon>Chromatiales</taxon>
        <taxon>Chromatiaceae</taxon>
        <taxon>Thiohalocapsa</taxon>
    </lineage>
</organism>
<protein>
    <recommendedName>
        <fullName evidence="1">ABC-type glycine betaine transport system substrate-binding domain-containing protein</fullName>
    </recommendedName>
</protein>
<sequence>MVAEMTEPRGIPVMRRIGLGSTRLTLEALKRGEIDLYPEYTGTGSAMLELAPTPDAESAMPLVRERFAPLGLSWSDALGFDNGYGLAMLRERADLLDISSYSDLAQHSARLRLGVDNEFRPRPIDGLQPLLRRYGMTFAEIAEVPVVDRGELFEQVLDGRIDVVLVHETDGQIDAFDLLLLDDDLGFFPTYDAALLYRDAATTAHPALSGVLDQLAGALSIEQIRALSRRVSLRGEDPRQVALDELVRFALIDGEATEPKRQALELAVSLSANADGEASKVLRALRRSFPARNVQLLRSPDPLGAVEQGSAHLALVSAPAFFAPGGVDPETGPPPLRPGVEAVALVGTSYLQAFALDAEISRLEQASFIATGPEGSSGYRAAQSIIDGLGLSSELLPVEGDTPDALAEALVESAADATILMQPSAFLPRSPCLSVAYR</sequence>
<proteinExistence type="predicted"/>
<keyword evidence="3" id="KW-1185">Reference proteome</keyword>
<evidence type="ECO:0000259" key="1">
    <source>
        <dbReference type="Pfam" id="PF04069"/>
    </source>
</evidence>
<name>A0ABS1CH95_9GAMM</name>
<reference evidence="2 3" key="1">
    <citation type="journal article" date="2020" name="Microorganisms">
        <title>Osmotic Adaptation and Compatible Solute Biosynthesis of Phototrophic Bacteria as Revealed from Genome Analyses.</title>
        <authorList>
            <person name="Imhoff J.F."/>
            <person name="Rahn T."/>
            <person name="Kunzel S."/>
            <person name="Keller A."/>
            <person name="Neulinger S.C."/>
        </authorList>
    </citation>
    <scope>NUCLEOTIDE SEQUENCE [LARGE SCALE GENOMIC DNA]</scope>
    <source>
        <strain evidence="2 3">DSM 6210</strain>
    </source>
</reference>
<dbReference type="Pfam" id="PF04069">
    <property type="entry name" value="OpuAC"/>
    <property type="match status" value="1"/>
</dbReference>
<dbReference type="InterPro" id="IPR007210">
    <property type="entry name" value="ABC_Gly_betaine_transp_sub-bd"/>
</dbReference>
<comment type="caution">
    <text evidence="2">The sequence shown here is derived from an EMBL/GenBank/DDBJ whole genome shotgun (WGS) entry which is preliminary data.</text>
</comment>
<dbReference type="SUPFAM" id="SSF53850">
    <property type="entry name" value="Periplasmic binding protein-like II"/>
    <property type="match status" value="1"/>
</dbReference>
<dbReference type="Gene3D" id="3.40.190.10">
    <property type="entry name" value="Periplasmic binding protein-like II"/>
    <property type="match status" value="1"/>
</dbReference>
<evidence type="ECO:0000313" key="3">
    <source>
        <dbReference type="Proteomes" id="UP000748752"/>
    </source>
</evidence>
<dbReference type="EMBL" id="NRRV01000024">
    <property type="protein sequence ID" value="MBK1631282.1"/>
    <property type="molecule type" value="Genomic_DNA"/>
</dbReference>
<feature type="domain" description="ABC-type glycine betaine transport system substrate-binding" evidence="1">
    <location>
        <begin position="1"/>
        <end position="243"/>
    </location>
</feature>